<evidence type="ECO:0000313" key="2">
    <source>
        <dbReference type="EMBL" id="JAE32382.1"/>
    </source>
</evidence>
<name>A0A0A9H6K8_ARUDO</name>
<reference evidence="2" key="2">
    <citation type="journal article" date="2015" name="Data Brief">
        <title>Shoot transcriptome of the giant reed, Arundo donax.</title>
        <authorList>
            <person name="Barrero R.A."/>
            <person name="Guerrero F.D."/>
            <person name="Moolhuijzen P."/>
            <person name="Goolsby J.A."/>
            <person name="Tidwell J."/>
            <person name="Bellgard S.E."/>
            <person name="Bellgard M.I."/>
        </authorList>
    </citation>
    <scope>NUCLEOTIDE SEQUENCE</scope>
    <source>
        <tissue evidence="2">Shoot tissue taken approximately 20 cm above the soil surface</tissue>
    </source>
</reference>
<dbReference type="AlphaFoldDB" id="A0A0A9H6K8"/>
<evidence type="ECO:0000256" key="1">
    <source>
        <dbReference type="SAM" id="MobiDB-lite"/>
    </source>
</evidence>
<reference evidence="2" key="1">
    <citation type="submission" date="2014-09" db="EMBL/GenBank/DDBJ databases">
        <authorList>
            <person name="Magalhaes I.L.F."/>
            <person name="Oliveira U."/>
            <person name="Santos F.R."/>
            <person name="Vidigal T.H.D.A."/>
            <person name="Brescovit A.D."/>
            <person name="Santos A.J."/>
        </authorList>
    </citation>
    <scope>NUCLEOTIDE SEQUENCE</scope>
    <source>
        <tissue evidence="2">Shoot tissue taken approximately 20 cm above the soil surface</tissue>
    </source>
</reference>
<sequence length="50" mass="5199">MVPVPGAAPSPSDGAPPPGSHGFSSRRHSLAAGSIAARRRATRHQQRDIE</sequence>
<organism evidence="2">
    <name type="scientific">Arundo donax</name>
    <name type="common">Giant reed</name>
    <name type="synonym">Donax arundinaceus</name>
    <dbReference type="NCBI Taxonomy" id="35708"/>
    <lineage>
        <taxon>Eukaryota</taxon>
        <taxon>Viridiplantae</taxon>
        <taxon>Streptophyta</taxon>
        <taxon>Embryophyta</taxon>
        <taxon>Tracheophyta</taxon>
        <taxon>Spermatophyta</taxon>
        <taxon>Magnoliopsida</taxon>
        <taxon>Liliopsida</taxon>
        <taxon>Poales</taxon>
        <taxon>Poaceae</taxon>
        <taxon>PACMAD clade</taxon>
        <taxon>Arundinoideae</taxon>
        <taxon>Arundineae</taxon>
        <taxon>Arundo</taxon>
    </lineage>
</organism>
<dbReference type="EMBL" id="GBRH01165514">
    <property type="protein sequence ID" value="JAE32382.1"/>
    <property type="molecule type" value="Transcribed_RNA"/>
</dbReference>
<accession>A0A0A9H6K8</accession>
<protein>
    <submittedName>
        <fullName evidence="2">Uncharacterized protein</fullName>
    </submittedName>
</protein>
<feature type="compositionally biased region" description="Low complexity" evidence="1">
    <location>
        <begin position="1"/>
        <end position="13"/>
    </location>
</feature>
<proteinExistence type="predicted"/>
<feature type="region of interest" description="Disordered" evidence="1">
    <location>
        <begin position="1"/>
        <end position="50"/>
    </location>
</feature>